<gene>
    <name evidence="2" type="ORF">QWZ18_10540</name>
</gene>
<organism evidence="2 3">
    <name type="scientific">Methylobacterium longum</name>
    <dbReference type="NCBI Taxonomy" id="767694"/>
    <lineage>
        <taxon>Bacteria</taxon>
        <taxon>Pseudomonadati</taxon>
        <taxon>Pseudomonadota</taxon>
        <taxon>Alphaproteobacteria</taxon>
        <taxon>Hyphomicrobiales</taxon>
        <taxon>Methylobacteriaceae</taxon>
        <taxon>Methylobacterium</taxon>
    </lineage>
</organism>
<dbReference type="RefSeq" id="WP_238292212.1">
    <property type="nucleotide sequence ID" value="NZ_BPQS01000051.1"/>
</dbReference>
<accession>A0ABT8ANS8</accession>
<dbReference type="Proteomes" id="UP001244297">
    <property type="component" value="Unassembled WGS sequence"/>
</dbReference>
<protein>
    <submittedName>
        <fullName evidence="2">Uncharacterized protein</fullName>
    </submittedName>
</protein>
<comment type="caution">
    <text evidence="2">The sequence shown here is derived from an EMBL/GenBank/DDBJ whole genome shotgun (WGS) entry which is preliminary data.</text>
</comment>
<sequence length="83" mass="8782">MDGPGFRAEPVPSAKGPAFGSSLPRRPHIQYGPIPRSLLFEAVAAFKRSNMHRGSWALIVCDPRIALPSALAARVAPLCGGAF</sequence>
<evidence type="ECO:0000256" key="1">
    <source>
        <dbReference type="SAM" id="MobiDB-lite"/>
    </source>
</evidence>
<feature type="region of interest" description="Disordered" evidence="1">
    <location>
        <begin position="1"/>
        <end position="24"/>
    </location>
</feature>
<evidence type="ECO:0000313" key="2">
    <source>
        <dbReference type="EMBL" id="MDN3571064.1"/>
    </source>
</evidence>
<evidence type="ECO:0000313" key="3">
    <source>
        <dbReference type="Proteomes" id="UP001244297"/>
    </source>
</evidence>
<keyword evidence="3" id="KW-1185">Reference proteome</keyword>
<name>A0ABT8ANS8_9HYPH</name>
<reference evidence="3" key="1">
    <citation type="journal article" date="2019" name="Int. J. Syst. Evol. Microbiol.">
        <title>The Global Catalogue of Microorganisms (GCM) 10K type strain sequencing project: providing services to taxonomists for standard genome sequencing and annotation.</title>
        <authorList>
            <consortium name="The Broad Institute Genomics Platform"/>
            <consortium name="The Broad Institute Genome Sequencing Center for Infectious Disease"/>
            <person name="Wu L."/>
            <person name="Ma J."/>
        </authorList>
    </citation>
    <scope>NUCLEOTIDE SEQUENCE [LARGE SCALE GENOMIC DNA]</scope>
    <source>
        <strain evidence="3">CECT 7806</strain>
    </source>
</reference>
<proteinExistence type="predicted"/>
<dbReference type="EMBL" id="JAUFPT010000029">
    <property type="protein sequence ID" value="MDN3571064.1"/>
    <property type="molecule type" value="Genomic_DNA"/>
</dbReference>